<organism evidence="1 2">
    <name type="scientific">Trichonephila inaurata madagascariensis</name>
    <dbReference type="NCBI Taxonomy" id="2747483"/>
    <lineage>
        <taxon>Eukaryota</taxon>
        <taxon>Metazoa</taxon>
        <taxon>Ecdysozoa</taxon>
        <taxon>Arthropoda</taxon>
        <taxon>Chelicerata</taxon>
        <taxon>Arachnida</taxon>
        <taxon>Araneae</taxon>
        <taxon>Araneomorphae</taxon>
        <taxon>Entelegynae</taxon>
        <taxon>Araneoidea</taxon>
        <taxon>Nephilidae</taxon>
        <taxon>Trichonephila</taxon>
        <taxon>Trichonephila inaurata</taxon>
    </lineage>
</organism>
<dbReference type="Proteomes" id="UP000886998">
    <property type="component" value="Unassembled WGS sequence"/>
</dbReference>
<name>A0A8X7CEI9_9ARAC</name>
<keyword evidence="2" id="KW-1185">Reference proteome</keyword>
<accession>A0A8X7CEI9</accession>
<evidence type="ECO:0000313" key="1">
    <source>
        <dbReference type="EMBL" id="GFY66258.1"/>
    </source>
</evidence>
<feature type="non-terminal residue" evidence="1">
    <location>
        <position position="1"/>
    </location>
</feature>
<protein>
    <submittedName>
        <fullName evidence="1">Uncharacterized protein</fullName>
    </submittedName>
</protein>
<sequence length="46" mass="4990">LPLVWVGVVVASTPSYGYEDRCMVGPSRTLRCSLACPLFFISVVSI</sequence>
<dbReference type="AlphaFoldDB" id="A0A8X7CEI9"/>
<proteinExistence type="predicted"/>
<gene>
    <name evidence="1" type="ORF">TNIN_388961</name>
</gene>
<comment type="caution">
    <text evidence="1">The sequence shown here is derived from an EMBL/GenBank/DDBJ whole genome shotgun (WGS) entry which is preliminary data.</text>
</comment>
<evidence type="ECO:0000313" key="2">
    <source>
        <dbReference type="Proteomes" id="UP000886998"/>
    </source>
</evidence>
<reference evidence="1" key="1">
    <citation type="submission" date="2020-08" db="EMBL/GenBank/DDBJ databases">
        <title>Multicomponent nature underlies the extraordinary mechanical properties of spider dragline silk.</title>
        <authorList>
            <person name="Kono N."/>
            <person name="Nakamura H."/>
            <person name="Mori M."/>
            <person name="Yoshida Y."/>
            <person name="Ohtoshi R."/>
            <person name="Malay A.D."/>
            <person name="Moran D.A.P."/>
            <person name="Tomita M."/>
            <person name="Numata K."/>
            <person name="Arakawa K."/>
        </authorList>
    </citation>
    <scope>NUCLEOTIDE SEQUENCE</scope>
</reference>
<dbReference type="EMBL" id="BMAV01015934">
    <property type="protein sequence ID" value="GFY66258.1"/>
    <property type="molecule type" value="Genomic_DNA"/>
</dbReference>